<name>A0AAU9DMZ7_9BACT</name>
<dbReference type="GO" id="GO:0005975">
    <property type="term" value="P:carbohydrate metabolic process"/>
    <property type="evidence" value="ECO:0007669"/>
    <property type="project" value="InterPro"/>
</dbReference>
<organism evidence="6 7">
    <name type="scientific">Fulvitalea axinellae</name>
    <dbReference type="NCBI Taxonomy" id="1182444"/>
    <lineage>
        <taxon>Bacteria</taxon>
        <taxon>Pseudomonadati</taxon>
        <taxon>Bacteroidota</taxon>
        <taxon>Cytophagia</taxon>
        <taxon>Cytophagales</taxon>
        <taxon>Persicobacteraceae</taxon>
        <taxon>Fulvitalea</taxon>
    </lineage>
</organism>
<evidence type="ECO:0000313" key="7">
    <source>
        <dbReference type="Proteomes" id="UP001348817"/>
    </source>
</evidence>
<gene>
    <name evidence="6" type="ORF">FUAX_49970</name>
</gene>
<feature type="site" description="Important for catalytic activity, responsible for pKa modulation of the active site Glu and correct orientation of both the proton donor and substrate" evidence="4">
    <location>
        <position position="168"/>
    </location>
</feature>
<evidence type="ECO:0000256" key="3">
    <source>
        <dbReference type="ARBA" id="ARBA00023295"/>
    </source>
</evidence>
<sequence length="315" mass="36031">MKKQTLFILFAAALVAGGLFAWLKSGEGTVAEKQAEMPAPSKVITVGDTVALYRTPYLNDHSVIYSPEEKKWHLYGIAYPQSEFIHLVADSLTQEGWTKLEPFSDGGAEIWAPHIIRNGDLYHMYYTKIGTPREIHHVTSKDLYTWSKSEGPVLALSNEFSDNLKNKDPMVFRDEDRNQWIMYYSVLKDAKHWVVGYSTSKDLDNWSDMKICFDENTESPGVESPFVVKRGDDFYLFLSARPWPVGGEDIFRSQSPFRWEVKDKVKRIDPWHAAEVVQDIDGKWYLTLSSGIQADDLKIAPLNWNDGLQENILAK</sequence>
<dbReference type="Gene3D" id="2.115.10.20">
    <property type="entry name" value="Glycosyl hydrolase domain, family 43"/>
    <property type="match status" value="2"/>
</dbReference>
<dbReference type="RefSeq" id="WP_338395883.1">
    <property type="nucleotide sequence ID" value="NZ_AP025319.1"/>
</dbReference>
<evidence type="ECO:0000256" key="4">
    <source>
        <dbReference type="PIRSR" id="PIRSR606710-2"/>
    </source>
</evidence>
<dbReference type="Pfam" id="PF04616">
    <property type="entry name" value="Glyco_hydro_43"/>
    <property type="match status" value="1"/>
</dbReference>
<dbReference type="EMBL" id="AP025319">
    <property type="protein sequence ID" value="BDD12565.1"/>
    <property type="molecule type" value="Genomic_DNA"/>
</dbReference>
<evidence type="ECO:0000313" key="6">
    <source>
        <dbReference type="EMBL" id="BDD12565.1"/>
    </source>
</evidence>
<keyword evidence="6" id="KW-0614">Plasmid</keyword>
<proteinExistence type="inferred from homology"/>
<dbReference type="SUPFAM" id="SSF75005">
    <property type="entry name" value="Arabinanase/levansucrase/invertase"/>
    <property type="match status" value="1"/>
</dbReference>
<evidence type="ECO:0000256" key="2">
    <source>
        <dbReference type="ARBA" id="ARBA00022801"/>
    </source>
</evidence>
<evidence type="ECO:0000256" key="5">
    <source>
        <dbReference type="RuleBase" id="RU361187"/>
    </source>
</evidence>
<geneLocation type="plasmid" evidence="6 7">
    <name>pFA5</name>
</geneLocation>
<evidence type="ECO:0000256" key="1">
    <source>
        <dbReference type="ARBA" id="ARBA00009865"/>
    </source>
</evidence>
<reference evidence="6 7" key="1">
    <citation type="submission" date="2021-12" db="EMBL/GenBank/DDBJ databases">
        <title>Genome sequencing of bacteria with rrn-lacking chromosome and rrn-plasmid.</title>
        <authorList>
            <person name="Anda M."/>
            <person name="Iwasaki W."/>
        </authorList>
    </citation>
    <scope>NUCLEOTIDE SEQUENCE [LARGE SCALE GENOMIC DNA]</scope>
    <source>
        <strain evidence="6 7">DSM 100852</strain>
        <plasmid evidence="6 7">pFA5</plasmid>
    </source>
</reference>
<evidence type="ECO:0008006" key="8">
    <source>
        <dbReference type="Google" id="ProtNLM"/>
    </source>
</evidence>
<dbReference type="InterPro" id="IPR023296">
    <property type="entry name" value="Glyco_hydro_beta-prop_sf"/>
</dbReference>
<dbReference type="AlphaFoldDB" id="A0AAU9DMZ7"/>
<keyword evidence="3 5" id="KW-0326">Glycosidase</keyword>
<dbReference type="InterPro" id="IPR006710">
    <property type="entry name" value="Glyco_hydro_43"/>
</dbReference>
<comment type="similarity">
    <text evidence="1 5">Belongs to the glycosyl hydrolase 43 family.</text>
</comment>
<dbReference type="Proteomes" id="UP001348817">
    <property type="component" value="Plasmid pFA5"/>
</dbReference>
<dbReference type="GO" id="GO:0004553">
    <property type="term" value="F:hydrolase activity, hydrolyzing O-glycosyl compounds"/>
    <property type="evidence" value="ECO:0007669"/>
    <property type="project" value="InterPro"/>
</dbReference>
<keyword evidence="7" id="KW-1185">Reference proteome</keyword>
<protein>
    <recommendedName>
        <fullName evidence="8">Glycosyl hydrolase family 32 N-terminal domain-containing protein</fullName>
    </recommendedName>
</protein>
<dbReference type="KEGG" id="fax:FUAX_49970"/>
<keyword evidence="2 5" id="KW-0378">Hydrolase</keyword>
<accession>A0AAU9DMZ7</accession>